<feature type="transmembrane region" description="Helical" evidence="1">
    <location>
        <begin position="144"/>
        <end position="164"/>
    </location>
</feature>
<organism evidence="2 3">
    <name type="scientific">Gordonia crocea</name>
    <dbReference type="NCBI Taxonomy" id="589162"/>
    <lineage>
        <taxon>Bacteria</taxon>
        <taxon>Bacillati</taxon>
        <taxon>Actinomycetota</taxon>
        <taxon>Actinomycetes</taxon>
        <taxon>Mycobacteriales</taxon>
        <taxon>Gordoniaceae</taxon>
        <taxon>Gordonia</taxon>
    </lineage>
</organism>
<feature type="transmembrane region" description="Helical" evidence="1">
    <location>
        <begin position="228"/>
        <end position="246"/>
    </location>
</feature>
<evidence type="ECO:0000256" key="1">
    <source>
        <dbReference type="SAM" id="Phobius"/>
    </source>
</evidence>
<dbReference type="RefSeq" id="WP_186343291.1">
    <property type="nucleotide sequence ID" value="NZ_BJOU01000001.1"/>
</dbReference>
<feature type="transmembrane region" description="Helical" evidence="1">
    <location>
        <begin position="284"/>
        <end position="306"/>
    </location>
</feature>
<dbReference type="Proteomes" id="UP000444980">
    <property type="component" value="Unassembled WGS sequence"/>
</dbReference>
<keyword evidence="1" id="KW-0472">Membrane</keyword>
<evidence type="ECO:0000313" key="2">
    <source>
        <dbReference type="EMBL" id="GED96506.1"/>
    </source>
</evidence>
<name>A0A7M3SV32_9ACTN</name>
<gene>
    <name evidence="2" type="ORF">nbrc107697_05450</name>
</gene>
<dbReference type="AlphaFoldDB" id="A0A7M3SV32"/>
<dbReference type="EMBL" id="BJOU01000001">
    <property type="protein sequence ID" value="GED96506.1"/>
    <property type="molecule type" value="Genomic_DNA"/>
</dbReference>
<sequence length="321" mass="32171">MESPSGRKVAALLLGLAVVVPLILLMFIGPASRGTPHELPIGVAGPAPAVQQVEAALEAKQPGAFEVHAYADEAQLTQAVKNRDIYGGFVLGAAPATIIASGASPAVATMLTQIGAQMPGPQPQVRDVAAPAPNDPRGAGFGSMVMPVFLAGAALGLALTMVVGRREITAVLLPVGAAVVGATTVGVAMWIGVLSGGFWGQWLAMSIGILAISAAVAGLVALMGPAGVGVAALLFMLVGMPLAGIASPPEFLPSIWGAVGQWLPLGATGTALRSAVFFDGAGSAAAYVALGLWIVVGYLLLLVVAASRDIVGYVDYPGVRD</sequence>
<keyword evidence="1" id="KW-0812">Transmembrane</keyword>
<reference evidence="3" key="1">
    <citation type="submission" date="2019-06" db="EMBL/GenBank/DDBJ databases">
        <title>Gordonia isolated from sludge of a wastewater treatment plant.</title>
        <authorList>
            <person name="Tamura T."/>
            <person name="Aoyama K."/>
            <person name="Kang Y."/>
            <person name="Saito S."/>
            <person name="Akiyama N."/>
            <person name="Yazawa K."/>
            <person name="Gonoi T."/>
            <person name="Mikami Y."/>
        </authorList>
    </citation>
    <scope>NUCLEOTIDE SEQUENCE [LARGE SCALE GENOMIC DNA]</scope>
    <source>
        <strain evidence="3">NBRC 107697</strain>
    </source>
</reference>
<feature type="transmembrane region" description="Helical" evidence="1">
    <location>
        <begin position="9"/>
        <end position="29"/>
    </location>
</feature>
<protein>
    <submittedName>
        <fullName evidence="2">Membrane protein</fullName>
    </submittedName>
</protein>
<accession>A0A7M3SV32</accession>
<proteinExistence type="predicted"/>
<keyword evidence="3" id="KW-1185">Reference proteome</keyword>
<comment type="caution">
    <text evidence="2">The sequence shown here is derived from an EMBL/GenBank/DDBJ whole genome shotgun (WGS) entry which is preliminary data.</text>
</comment>
<feature type="transmembrane region" description="Helical" evidence="1">
    <location>
        <begin position="199"/>
        <end position="221"/>
    </location>
</feature>
<feature type="transmembrane region" description="Helical" evidence="1">
    <location>
        <begin position="171"/>
        <end position="193"/>
    </location>
</feature>
<keyword evidence="1" id="KW-1133">Transmembrane helix</keyword>
<evidence type="ECO:0000313" key="3">
    <source>
        <dbReference type="Proteomes" id="UP000444980"/>
    </source>
</evidence>